<evidence type="ECO:0000256" key="1">
    <source>
        <dbReference type="SAM" id="Phobius"/>
    </source>
</evidence>
<dbReference type="Pfam" id="PF05987">
    <property type="entry name" value="DUF898"/>
    <property type="match status" value="1"/>
</dbReference>
<dbReference type="EMBL" id="PXYY01000037">
    <property type="protein sequence ID" value="PSJ80290.1"/>
    <property type="molecule type" value="Genomic_DNA"/>
</dbReference>
<dbReference type="OrthoDB" id="9765721at2"/>
<proteinExistence type="predicted"/>
<feature type="transmembrane region" description="Helical" evidence="1">
    <location>
        <begin position="43"/>
        <end position="61"/>
    </location>
</feature>
<feature type="transmembrane region" description="Helical" evidence="1">
    <location>
        <begin position="116"/>
        <end position="133"/>
    </location>
</feature>
<evidence type="ECO:0000313" key="2">
    <source>
        <dbReference type="EMBL" id="PSJ80290.1"/>
    </source>
</evidence>
<name>A0A2P7TZX7_9NEIS</name>
<evidence type="ECO:0000313" key="3">
    <source>
        <dbReference type="Proteomes" id="UP000241868"/>
    </source>
</evidence>
<feature type="transmembrane region" description="Helical" evidence="1">
    <location>
        <begin position="248"/>
        <end position="269"/>
    </location>
</feature>
<dbReference type="RefSeq" id="WP_106741619.1">
    <property type="nucleotide sequence ID" value="NZ_PXYY01000037.1"/>
</dbReference>
<feature type="transmembrane region" description="Helical" evidence="1">
    <location>
        <begin position="305"/>
        <end position="327"/>
    </location>
</feature>
<protein>
    <submittedName>
        <fullName evidence="2">DUF898 domain-containing protein</fullName>
    </submittedName>
</protein>
<comment type="caution">
    <text evidence="2">The sequence shown here is derived from an EMBL/GenBank/DDBJ whole genome shotgun (WGS) entry which is preliminary data.</text>
</comment>
<reference evidence="2 3" key="1">
    <citation type="submission" date="2018-03" db="EMBL/GenBank/DDBJ databases">
        <title>Neisseria weixii sp. nov., isolated from the intestinal contents of Tibetan Plateau pika (Ochotona curzoniae) in Yushu, Qinghai Province, China.</title>
        <authorList>
            <person name="Gui Z."/>
        </authorList>
    </citation>
    <scope>NUCLEOTIDE SEQUENCE [LARGE SCALE GENOMIC DNA]</scope>
    <source>
        <strain evidence="2 3">ATCC 51483</strain>
    </source>
</reference>
<keyword evidence="1" id="KW-0472">Membrane</keyword>
<sequence length="370" mass="41918">MNTDWQPHSGSVVGQAGLPAQPQPLGLEPQEWRFQFFGNAGEYFKIWIVNLFLTIITLSFYSPWAKVRRMRYFYGNTELGGYRFDFTALPTRILMGRIIALMLFAGFSIASEIDPVIALGGWLMMMTVFPWLVRSTMRFRARNTKFGNSRFYFSASMGQTYWLFIKCALAVLLSFGLLYPLALYWFKSYQTNHLQVGHVKLKLKADVGNFYAAVLVPYLIMLAVLIAMAVVVGMFAGGPDMATVSENVTSDWLVSVIGLMYVAVLGYFVPLTQGYLFQAVWQNVSLGSGRVSTELSPFKFAWIKFTNYLATVFTLGMLYPWGVVRLYRYQADTLKVYTADNPENLMNAAQQDYHATGEEIADVFDIDLSL</sequence>
<organism evidence="2 3">
    <name type="scientific">Neisseria iguanae</name>
    <dbReference type="NCBI Taxonomy" id="90242"/>
    <lineage>
        <taxon>Bacteria</taxon>
        <taxon>Pseudomonadati</taxon>
        <taxon>Pseudomonadota</taxon>
        <taxon>Betaproteobacteria</taxon>
        <taxon>Neisseriales</taxon>
        <taxon>Neisseriaceae</taxon>
        <taxon>Neisseria</taxon>
    </lineage>
</organism>
<dbReference type="Proteomes" id="UP000241868">
    <property type="component" value="Unassembled WGS sequence"/>
</dbReference>
<feature type="transmembrane region" description="Helical" evidence="1">
    <location>
        <begin position="210"/>
        <end position="236"/>
    </location>
</feature>
<feature type="transmembrane region" description="Helical" evidence="1">
    <location>
        <begin position="93"/>
        <end position="110"/>
    </location>
</feature>
<accession>A0A2P7TZX7</accession>
<dbReference type="AlphaFoldDB" id="A0A2P7TZX7"/>
<gene>
    <name evidence="2" type="ORF">C7N83_07045</name>
</gene>
<keyword evidence="3" id="KW-1185">Reference proteome</keyword>
<keyword evidence="1" id="KW-1133">Transmembrane helix</keyword>
<dbReference type="InterPro" id="IPR010295">
    <property type="entry name" value="DUF898"/>
</dbReference>
<keyword evidence="1" id="KW-0812">Transmembrane</keyword>
<feature type="transmembrane region" description="Helical" evidence="1">
    <location>
        <begin position="160"/>
        <end position="186"/>
    </location>
</feature>